<evidence type="ECO:0000259" key="1">
    <source>
        <dbReference type="PROSITE" id="PS50011"/>
    </source>
</evidence>
<keyword evidence="2" id="KW-0808">Transferase</keyword>
<accession>A0A397RZI2</accession>
<dbReference type="STRING" id="658196.A0A397RZI2"/>
<keyword evidence="3" id="KW-1185">Reference proteome</keyword>
<dbReference type="AlphaFoldDB" id="A0A397RZI2"/>
<dbReference type="PROSITE" id="PS50011">
    <property type="entry name" value="PROTEIN_KINASE_DOM"/>
    <property type="match status" value="1"/>
</dbReference>
<dbReference type="Pfam" id="PF00069">
    <property type="entry name" value="Pkinase"/>
    <property type="match status" value="1"/>
</dbReference>
<dbReference type="GO" id="GO:0005524">
    <property type="term" value="F:ATP binding"/>
    <property type="evidence" value="ECO:0007669"/>
    <property type="project" value="InterPro"/>
</dbReference>
<dbReference type="EMBL" id="QKYT01001202">
    <property type="protein sequence ID" value="RIA79640.1"/>
    <property type="molecule type" value="Genomic_DNA"/>
</dbReference>
<organism evidence="2 3">
    <name type="scientific">Glomus cerebriforme</name>
    <dbReference type="NCBI Taxonomy" id="658196"/>
    <lineage>
        <taxon>Eukaryota</taxon>
        <taxon>Fungi</taxon>
        <taxon>Fungi incertae sedis</taxon>
        <taxon>Mucoromycota</taxon>
        <taxon>Glomeromycotina</taxon>
        <taxon>Glomeromycetes</taxon>
        <taxon>Glomerales</taxon>
        <taxon>Glomeraceae</taxon>
        <taxon>Glomus</taxon>
    </lineage>
</organism>
<dbReference type="PANTHER" id="PTHR45756">
    <property type="entry name" value="PALMITOYLTRANSFERASE"/>
    <property type="match status" value="1"/>
</dbReference>
<keyword evidence="2" id="KW-0418">Kinase</keyword>
<evidence type="ECO:0000313" key="3">
    <source>
        <dbReference type="Proteomes" id="UP000265703"/>
    </source>
</evidence>
<evidence type="ECO:0000313" key="2">
    <source>
        <dbReference type="EMBL" id="RIA79640.1"/>
    </source>
</evidence>
<protein>
    <submittedName>
        <fullName evidence="2">Kinase-like domain-containing protein</fullName>
    </submittedName>
</protein>
<dbReference type="OrthoDB" id="5337378at2759"/>
<name>A0A397RZI2_9GLOM</name>
<sequence>MVLQYAEDMGLCGEIGNIDNIDNTKIYGVMPYVAPEVLRGKPYTQAADIYSFGMIMYFVATGRQPFANCAHDHHLVSDICKGNRPELNEPEAPKCYIDLMKQYWDSDSAIDQMLLK</sequence>
<dbReference type="GO" id="GO:0004672">
    <property type="term" value="F:protein kinase activity"/>
    <property type="evidence" value="ECO:0007669"/>
    <property type="project" value="InterPro"/>
</dbReference>
<dbReference type="SUPFAM" id="SSF56112">
    <property type="entry name" value="Protein kinase-like (PK-like)"/>
    <property type="match status" value="1"/>
</dbReference>
<dbReference type="InterPro" id="IPR011009">
    <property type="entry name" value="Kinase-like_dom_sf"/>
</dbReference>
<dbReference type="InterPro" id="IPR000719">
    <property type="entry name" value="Prot_kinase_dom"/>
</dbReference>
<dbReference type="PANTHER" id="PTHR45756:SF1">
    <property type="entry name" value="PROTEIN KINASE DOMAIN CONTAINING PROTEIN"/>
    <property type="match status" value="1"/>
</dbReference>
<proteinExistence type="predicted"/>
<gene>
    <name evidence="2" type="ORF">C1645_810721</name>
</gene>
<reference evidence="2 3" key="1">
    <citation type="submission" date="2018-06" db="EMBL/GenBank/DDBJ databases">
        <title>Comparative genomics reveals the genomic features of Rhizophagus irregularis, R. cerebriforme, R. diaphanum and Gigaspora rosea, and their symbiotic lifestyle signature.</title>
        <authorList>
            <person name="Morin E."/>
            <person name="San Clemente H."/>
            <person name="Chen E.C.H."/>
            <person name="De La Providencia I."/>
            <person name="Hainaut M."/>
            <person name="Kuo A."/>
            <person name="Kohler A."/>
            <person name="Murat C."/>
            <person name="Tang N."/>
            <person name="Roy S."/>
            <person name="Loubradou J."/>
            <person name="Henrissat B."/>
            <person name="Grigoriev I.V."/>
            <person name="Corradi N."/>
            <person name="Roux C."/>
            <person name="Martin F.M."/>
        </authorList>
    </citation>
    <scope>NUCLEOTIDE SEQUENCE [LARGE SCALE GENOMIC DNA]</scope>
    <source>
        <strain evidence="2 3">DAOM 227022</strain>
    </source>
</reference>
<dbReference type="InterPro" id="IPR053215">
    <property type="entry name" value="TKL_Ser/Thr_kinase"/>
</dbReference>
<dbReference type="Gene3D" id="1.10.510.10">
    <property type="entry name" value="Transferase(Phosphotransferase) domain 1"/>
    <property type="match status" value="1"/>
</dbReference>
<comment type="caution">
    <text evidence="2">The sequence shown here is derived from an EMBL/GenBank/DDBJ whole genome shotgun (WGS) entry which is preliminary data.</text>
</comment>
<dbReference type="Proteomes" id="UP000265703">
    <property type="component" value="Unassembled WGS sequence"/>
</dbReference>
<feature type="domain" description="Protein kinase" evidence="1">
    <location>
        <begin position="1"/>
        <end position="116"/>
    </location>
</feature>